<keyword evidence="1" id="KW-0539">Nucleus</keyword>
<dbReference type="PANTHER" id="PTHR46910:SF1">
    <property type="entry name" value="MISCELLANEOUS ZN(II)2CYS6 TRANSCRIPTION FACTOR (EUROFUNG)-RELATED"/>
    <property type="match status" value="1"/>
</dbReference>
<reference evidence="3" key="1">
    <citation type="journal article" date="2023" name="Mol. Phylogenet. Evol.">
        <title>Genome-scale phylogeny and comparative genomics of the fungal order Sordariales.</title>
        <authorList>
            <person name="Hensen N."/>
            <person name="Bonometti L."/>
            <person name="Westerberg I."/>
            <person name="Brannstrom I.O."/>
            <person name="Guillou S."/>
            <person name="Cros-Aarteil S."/>
            <person name="Calhoun S."/>
            <person name="Haridas S."/>
            <person name="Kuo A."/>
            <person name="Mondo S."/>
            <person name="Pangilinan J."/>
            <person name="Riley R."/>
            <person name="LaButti K."/>
            <person name="Andreopoulos B."/>
            <person name="Lipzen A."/>
            <person name="Chen C."/>
            <person name="Yan M."/>
            <person name="Daum C."/>
            <person name="Ng V."/>
            <person name="Clum A."/>
            <person name="Steindorff A."/>
            <person name="Ohm R.A."/>
            <person name="Martin F."/>
            <person name="Silar P."/>
            <person name="Natvig D.O."/>
            <person name="Lalanne C."/>
            <person name="Gautier V."/>
            <person name="Ament-Velasquez S.L."/>
            <person name="Kruys A."/>
            <person name="Hutchinson M.I."/>
            <person name="Powell A.J."/>
            <person name="Barry K."/>
            <person name="Miller A.N."/>
            <person name="Grigoriev I.V."/>
            <person name="Debuchy R."/>
            <person name="Gladieux P."/>
            <person name="Hiltunen Thoren M."/>
            <person name="Johannesson H."/>
        </authorList>
    </citation>
    <scope>NUCLEOTIDE SEQUENCE</scope>
    <source>
        <strain evidence="3">CBS 532.94</strain>
    </source>
</reference>
<evidence type="ECO:0000313" key="4">
    <source>
        <dbReference type="Proteomes" id="UP001303760"/>
    </source>
</evidence>
<keyword evidence="4" id="KW-1185">Reference proteome</keyword>
<evidence type="ECO:0000256" key="1">
    <source>
        <dbReference type="ARBA" id="ARBA00023242"/>
    </source>
</evidence>
<feature type="compositionally biased region" description="Polar residues" evidence="2">
    <location>
        <begin position="29"/>
        <end position="46"/>
    </location>
</feature>
<evidence type="ECO:0000313" key="3">
    <source>
        <dbReference type="EMBL" id="KAK4233514.1"/>
    </source>
</evidence>
<comment type="caution">
    <text evidence="3">The sequence shown here is derived from an EMBL/GenBank/DDBJ whole genome shotgun (WGS) entry which is preliminary data.</text>
</comment>
<dbReference type="Proteomes" id="UP001303760">
    <property type="component" value="Unassembled WGS sequence"/>
</dbReference>
<dbReference type="EMBL" id="MU860538">
    <property type="protein sequence ID" value="KAK4233514.1"/>
    <property type="molecule type" value="Genomic_DNA"/>
</dbReference>
<dbReference type="GO" id="GO:0003700">
    <property type="term" value="F:DNA-binding transcription factor activity"/>
    <property type="evidence" value="ECO:0007669"/>
    <property type="project" value="InterPro"/>
</dbReference>
<evidence type="ECO:0008006" key="5">
    <source>
        <dbReference type="Google" id="ProtNLM"/>
    </source>
</evidence>
<dbReference type="CDD" id="cd12148">
    <property type="entry name" value="fungal_TF_MHR"/>
    <property type="match status" value="1"/>
</dbReference>
<evidence type="ECO:0000256" key="2">
    <source>
        <dbReference type="SAM" id="MobiDB-lite"/>
    </source>
</evidence>
<dbReference type="PANTHER" id="PTHR46910">
    <property type="entry name" value="TRANSCRIPTION FACTOR PDR1"/>
    <property type="match status" value="1"/>
</dbReference>
<organism evidence="3 4">
    <name type="scientific">Achaetomium macrosporum</name>
    <dbReference type="NCBI Taxonomy" id="79813"/>
    <lineage>
        <taxon>Eukaryota</taxon>
        <taxon>Fungi</taxon>
        <taxon>Dikarya</taxon>
        <taxon>Ascomycota</taxon>
        <taxon>Pezizomycotina</taxon>
        <taxon>Sordariomycetes</taxon>
        <taxon>Sordariomycetidae</taxon>
        <taxon>Sordariales</taxon>
        <taxon>Chaetomiaceae</taxon>
        <taxon>Achaetomium</taxon>
    </lineage>
</organism>
<gene>
    <name evidence="3" type="ORF">C8A03DRAFT_38766</name>
</gene>
<dbReference type="AlphaFoldDB" id="A0AAN7C1B8"/>
<protein>
    <recommendedName>
        <fullName evidence="5">Transcription factor domain-containing protein</fullName>
    </recommendedName>
</protein>
<sequence>MGLARRPEDLEGAVSGMQNSLDRIDTGAAPTTSPWSSRSTVSNTTKATEHSPLSPSSVPSPWIRPRGYLHVVGENGFEHCLGPTSLTSLIRDLDADVLAPLPESATESIFKARARLSRILRKDEELRWDLSQDGRPPTSPPLGILEAMVDDYLEHVNPQFPIWPRVGLGQLGVSLREPSGDDARDRGMVVCANNVVLTTLAAQRRRSGAGAPSVDADLIRSFLANAWRATANIELLLAPRLLNVQALLSLCVMAQEYFDADLFDFLRNLAVQVAKSIGLGRSEKRSQERRNVLYCLHVVDKAAGWTTGLGATMPVFMADDDEQREAPSEAAGCLAAMTKLAGIEERIMADIYGP</sequence>
<proteinExistence type="predicted"/>
<feature type="region of interest" description="Disordered" evidence="2">
    <location>
        <begin position="1"/>
        <end position="59"/>
    </location>
</feature>
<name>A0AAN7C1B8_9PEZI</name>
<dbReference type="InterPro" id="IPR050987">
    <property type="entry name" value="AtrR-like"/>
</dbReference>
<accession>A0AAN7C1B8</accession>
<reference evidence="3" key="2">
    <citation type="submission" date="2023-05" db="EMBL/GenBank/DDBJ databases">
        <authorList>
            <consortium name="Lawrence Berkeley National Laboratory"/>
            <person name="Steindorff A."/>
            <person name="Hensen N."/>
            <person name="Bonometti L."/>
            <person name="Westerberg I."/>
            <person name="Brannstrom I.O."/>
            <person name="Guillou S."/>
            <person name="Cros-Aarteil S."/>
            <person name="Calhoun S."/>
            <person name="Haridas S."/>
            <person name="Kuo A."/>
            <person name="Mondo S."/>
            <person name="Pangilinan J."/>
            <person name="Riley R."/>
            <person name="Labutti K."/>
            <person name="Andreopoulos B."/>
            <person name="Lipzen A."/>
            <person name="Chen C."/>
            <person name="Yanf M."/>
            <person name="Daum C."/>
            <person name="Ng V."/>
            <person name="Clum A."/>
            <person name="Ohm R."/>
            <person name="Martin F."/>
            <person name="Silar P."/>
            <person name="Natvig D."/>
            <person name="Lalanne C."/>
            <person name="Gautier V."/>
            <person name="Ament-Velasquez S.L."/>
            <person name="Kruys A."/>
            <person name="Hutchinson M.I."/>
            <person name="Powell A.J."/>
            <person name="Barry K."/>
            <person name="Miller A.N."/>
            <person name="Grigoriev I.V."/>
            <person name="Debuchy R."/>
            <person name="Gladieux P."/>
            <person name="Thoren M.H."/>
            <person name="Johannesson H."/>
        </authorList>
    </citation>
    <scope>NUCLEOTIDE SEQUENCE</scope>
    <source>
        <strain evidence="3">CBS 532.94</strain>
    </source>
</reference>